<dbReference type="EMBL" id="JAAGWH010000064">
    <property type="protein sequence ID" value="NEK96454.1"/>
    <property type="molecule type" value="Genomic_DNA"/>
</dbReference>
<keyword evidence="1 6" id="KW-0436">Ligase</keyword>
<dbReference type="Pfam" id="PF08245">
    <property type="entry name" value="Mur_ligase_M"/>
    <property type="match status" value="1"/>
</dbReference>
<dbReference type="Pfam" id="PF02875">
    <property type="entry name" value="Mur_ligase_C"/>
    <property type="match status" value="1"/>
</dbReference>
<evidence type="ECO:0000313" key="9">
    <source>
        <dbReference type="Proteomes" id="UP000471152"/>
    </source>
</evidence>
<reference evidence="7 9" key="2">
    <citation type="submission" date="2020-02" db="EMBL/GenBank/DDBJ databases">
        <title>The WGS of Modestobacter muralis DSM 100205.</title>
        <authorList>
            <person name="Jiang Z."/>
        </authorList>
    </citation>
    <scope>NUCLEOTIDE SEQUENCE [LARGE SCALE GENOMIC DNA]</scope>
    <source>
        <strain evidence="7 9">DSM 100205</strain>
    </source>
</reference>
<feature type="domain" description="Mur ligase central" evidence="5">
    <location>
        <begin position="173"/>
        <end position="325"/>
    </location>
</feature>
<evidence type="ECO:0000256" key="1">
    <source>
        <dbReference type="ARBA" id="ARBA00022598"/>
    </source>
</evidence>
<evidence type="ECO:0000313" key="6">
    <source>
        <dbReference type="EMBL" id="NEK96454.1"/>
    </source>
</evidence>
<evidence type="ECO:0000313" key="7">
    <source>
        <dbReference type="EMBL" id="NEN53354.1"/>
    </source>
</evidence>
<sequence length="507" mass="53040">MSAALTAAEWAAVAAGTAAADLTWWRVAQREHYEPGRNTAMLRMWATRTPVSALPYAVGAVCAAGAFRYPVLGIPAALAAAAAPVGLVFRKPFPRPAFTQRLRRLAGGTVAVQLAAAVAFRSPAVSAALVLFTAPVTDGVLAALKPLEAKLGSKFVTSARARLAQVSPDVVAITGSYGKTSTKAYVEALLAPEKSVFASPASFNNMMGLSRSINDGLSGSTEVFVAEMGTYGPGEIRRLTETFPPRIAAITTIGEAHLERMGSRAAIVTAKLEITERAEIVVLNTDVPELAEAADRLQSSKTVVRVSTRPDTVADVRVVPDGDAWVLTDEGRGTTRIAQPPGGGHPVNLAIATGIARVLGVSWASIEATVGRKLPGVAHRAEASVNEAGIHVIDDTYNANPDGAAQALALARQLGEGHRVWVVTPGMVELGSSQDQRNREFAEQVMATPGATLVVVGGTNRRPLVAGSVPDRTVLVPSRQAAMAHISGKAEPGDVVLFENDLPDHYP</sequence>
<evidence type="ECO:0000256" key="3">
    <source>
        <dbReference type="ARBA" id="ARBA00022840"/>
    </source>
</evidence>
<dbReference type="InterPro" id="IPR036615">
    <property type="entry name" value="Mur_ligase_C_dom_sf"/>
</dbReference>
<dbReference type="RefSeq" id="WP_163613148.1">
    <property type="nucleotide sequence ID" value="NZ_JAAGWB010000067.1"/>
</dbReference>
<dbReference type="Gene3D" id="3.40.1190.10">
    <property type="entry name" value="Mur-like, catalytic domain"/>
    <property type="match status" value="1"/>
</dbReference>
<proteinExistence type="predicted"/>
<dbReference type="GO" id="GO:0016881">
    <property type="term" value="F:acid-amino acid ligase activity"/>
    <property type="evidence" value="ECO:0007669"/>
    <property type="project" value="InterPro"/>
</dbReference>
<comment type="caution">
    <text evidence="6">The sequence shown here is derived from an EMBL/GenBank/DDBJ whole genome shotgun (WGS) entry which is preliminary data.</text>
</comment>
<dbReference type="SUPFAM" id="SSF53623">
    <property type="entry name" value="MurD-like peptide ligases, catalytic domain"/>
    <property type="match status" value="1"/>
</dbReference>
<dbReference type="Proteomes" id="UP000468828">
    <property type="component" value="Unassembled WGS sequence"/>
</dbReference>
<organism evidence="6 8">
    <name type="scientific">Modestobacter muralis</name>
    <dbReference type="NCBI Taxonomy" id="1608614"/>
    <lineage>
        <taxon>Bacteria</taxon>
        <taxon>Bacillati</taxon>
        <taxon>Actinomycetota</taxon>
        <taxon>Actinomycetes</taxon>
        <taxon>Geodermatophilales</taxon>
        <taxon>Geodermatophilaceae</taxon>
        <taxon>Modestobacter</taxon>
    </lineage>
</organism>
<evidence type="ECO:0000256" key="2">
    <source>
        <dbReference type="ARBA" id="ARBA00022741"/>
    </source>
</evidence>
<keyword evidence="3" id="KW-0067">ATP-binding</keyword>
<gene>
    <name evidence="7" type="ORF">G3R41_20830</name>
    <name evidence="6" type="ORF">GCU67_20115</name>
</gene>
<name>A0A6P0F2X6_9ACTN</name>
<dbReference type="AlphaFoldDB" id="A0A6P0F2X6"/>
<dbReference type="SUPFAM" id="SSF53244">
    <property type="entry name" value="MurD-like peptide ligases, peptide-binding domain"/>
    <property type="match status" value="1"/>
</dbReference>
<keyword evidence="8" id="KW-1185">Reference proteome</keyword>
<dbReference type="GO" id="GO:0005524">
    <property type="term" value="F:ATP binding"/>
    <property type="evidence" value="ECO:0007669"/>
    <property type="project" value="UniProtKB-KW"/>
</dbReference>
<accession>A0A6P0F2X6</accession>
<dbReference type="PANTHER" id="PTHR43024">
    <property type="entry name" value="UDP-N-ACETYLMURAMOYL-TRIPEPTIDE--D-ALANYL-D-ALANINE LIGASE"/>
    <property type="match status" value="1"/>
</dbReference>
<dbReference type="Proteomes" id="UP000471152">
    <property type="component" value="Unassembled WGS sequence"/>
</dbReference>
<dbReference type="InterPro" id="IPR013221">
    <property type="entry name" value="Mur_ligase_cen"/>
</dbReference>
<feature type="domain" description="Mur ligase C-terminal" evidence="4">
    <location>
        <begin position="380"/>
        <end position="498"/>
    </location>
</feature>
<dbReference type="EMBL" id="JAAGWB010000067">
    <property type="protein sequence ID" value="NEN53354.1"/>
    <property type="molecule type" value="Genomic_DNA"/>
</dbReference>
<evidence type="ECO:0000259" key="5">
    <source>
        <dbReference type="Pfam" id="PF08245"/>
    </source>
</evidence>
<dbReference type="InterPro" id="IPR051046">
    <property type="entry name" value="MurCDEF_CellWall_CoF430Synth"/>
</dbReference>
<dbReference type="Gene3D" id="3.90.190.20">
    <property type="entry name" value="Mur ligase, C-terminal domain"/>
    <property type="match status" value="1"/>
</dbReference>
<keyword evidence="2" id="KW-0547">Nucleotide-binding</keyword>
<dbReference type="InterPro" id="IPR036565">
    <property type="entry name" value="Mur-like_cat_sf"/>
</dbReference>
<dbReference type="InterPro" id="IPR004101">
    <property type="entry name" value="Mur_ligase_C"/>
</dbReference>
<protein>
    <submittedName>
        <fullName evidence="6">UDP-N-acetylmuramoyl-tripeptide--D-alanyl-D-alanine ligase</fullName>
    </submittedName>
</protein>
<reference evidence="6 8" key="1">
    <citation type="submission" date="2020-01" db="EMBL/GenBank/DDBJ databases">
        <title>the WGS Modestobacter muralis CPCC 204518.</title>
        <authorList>
            <person name="Jiang Z."/>
        </authorList>
    </citation>
    <scope>NUCLEOTIDE SEQUENCE [LARGE SCALE GENOMIC DNA]</scope>
    <source>
        <strain evidence="6 8">DSM 100205</strain>
    </source>
</reference>
<evidence type="ECO:0000259" key="4">
    <source>
        <dbReference type="Pfam" id="PF02875"/>
    </source>
</evidence>
<dbReference type="PANTHER" id="PTHR43024:SF1">
    <property type="entry name" value="UDP-N-ACETYLMURAMOYL-TRIPEPTIDE--D-ALANYL-D-ALANINE LIGASE"/>
    <property type="match status" value="1"/>
</dbReference>
<evidence type="ECO:0000313" key="8">
    <source>
        <dbReference type="Proteomes" id="UP000468828"/>
    </source>
</evidence>